<organism evidence="2 3">
    <name type="scientific">Sparus aurata</name>
    <name type="common">Gilthead sea bream</name>
    <dbReference type="NCBI Taxonomy" id="8175"/>
    <lineage>
        <taxon>Eukaryota</taxon>
        <taxon>Metazoa</taxon>
        <taxon>Chordata</taxon>
        <taxon>Craniata</taxon>
        <taxon>Vertebrata</taxon>
        <taxon>Euteleostomi</taxon>
        <taxon>Actinopterygii</taxon>
        <taxon>Neopterygii</taxon>
        <taxon>Teleostei</taxon>
        <taxon>Neoteleostei</taxon>
        <taxon>Acanthomorphata</taxon>
        <taxon>Eupercaria</taxon>
        <taxon>Spariformes</taxon>
        <taxon>Sparidae</taxon>
        <taxon>Sparus</taxon>
    </lineage>
</organism>
<dbReference type="InterPro" id="IPR012337">
    <property type="entry name" value="RNaseH-like_sf"/>
</dbReference>
<accession>A0A671VMP9</accession>
<reference evidence="2" key="1">
    <citation type="submission" date="2021-04" db="EMBL/GenBank/DDBJ databases">
        <authorList>
            <consortium name="Wellcome Sanger Institute Data Sharing"/>
        </authorList>
    </citation>
    <scope>NUCLEOTIDE SEQUENCE [LARGE SCALE GENOMIC DNA]</scope>
</reference>
<evidence type="ECO:0000313" key="2">
    <source>
        <dbReference type="Ensembl" id="ENSSAUP00010028288.1"/>
    </source>
</evidence>
<dbReference type="InterPro" id="IPR025398">
    <property type="entry name" value="DUF4371"/>
</dbReference>
<evidence type="ECO:0000313" key="3">
    <source>
        <dbReference type="Proteomes" id="UP000472265"/>
    </source>
</evidence>
<reference evidence="2" key="2">
    <citation type="submission" date="2025-08" db="UniProtKB">
        <authorList>
            <consortium name="Ensembl"/>
        </authorList>
    </citation>
    <scope>IDENTIFICATION</scope>
</reference>
<protein>
    <recommendedName>
        <fullName evidence="1">DUF4371 domain-containing protein</fullName>
    </recommendedName>
</protein>
<reference evidence="2" key="3">
    <citation type="submission" date="2025-09" db="UniProtKB">
        <authorList>
            <consortium name="Ensembl"/>
        </authorList>
    </citation>
    <scope>IDENTIFICATION</scope>
</reference>
<feature type="domain" description="DUF4371" evidence="1">
    <location>
        <begin position="88"/>
        <end position="266"/>
    </location>
</feature>
<evidence type="ECO:0000259" key="1">
    <source>
        <dbReference type="Pfam" id="PF14291"/>
    </source>
</evidence>
<dbReference type="PANTHER" id="PTHR46289">
    <property type="entry name" value="52 KDA REPRESSOR OF THE INHIBITOR OF THE PROTEIN KINASE-LIKE PROTEIN-RELATED"/>
    <property type="match status" value="1"/>
</dbReference>
<dbReference type="InterPro" id="IPR052958">
    <property type="entry name" value="IFN-induced_PKR_regulator"/>
</dbReference>
<dbReference type="AlphaFoldDB" id="A0A671VMP9"/>
<dbReference type="Pfam" id="PF14291">
    <property type="entry name" value="DUF4371"/>
    <property type="match status" value="1"/>
</dbReference>
<sequence>CVRCQMPRNTICSETMTGHQNTSFFQHNSLVAATGHSSTNGWRNMAGGWCTVGNLIVHSVSKLFLQSIENPKTQISVRMDSAKEANINENRHILKCVAETVLYCGRQCIALRGSAEKQHSTGNPGNFLALMKLLANHDEKLKQHMEKPKLKNATYPSLQSQNEMIDVIGKHMIQAKIVEEVKHAQIYTVLADEVTSHNVELMPMCVRFVDKYLNIREELLEICTLPRITGRHISTAIKDVLSHLSIEIADCRGQGYDGASNMSSENVGVQALIKKDAPKAVYMHCNGHCLNLVIARSCALPVVRNMIDKMKSCVIFFTSSPKREHLLKEVLDKDAHSTGKRKPLVDLCRTRWAAQHDAYSHFYSAFIFIIKALEVMAHGLHTEEYSQDVTTGWDGKYKSEAYGLLSGLQNFGFILTFLTVYQVLSHLAGTSIDIIEAFSMVDEVQTVYKELRETIEDDFNQIYEQTVTLAAQVNVQPTQPRATGRQTHRENVPAETVTDYYLRNMAIPFLDHVISEFNSRFSPLSVTASRLMGLIPSIQCNSDVTVDISEAVCLYQDDLPSPELNDQELKRWKLKWQTKSSEQRPITSCECERSASTLRRLNTCMRSSIGEDRMSSLALIHSHYDMVVDLDEAVHIYSKMHPRRLELMSVLIP</sequence>
<dbReference type="SUPFAM" id="SSF53098">
    <property type="entry name" value="Ribonuclease H-like"/>
    <property type="match status" value="1"/>
</dbReference>
<dbReference type="InParanoid" id="A0A671VMP9"/>
<proteinExistence type="predicted"/>
<name>A0A671VMP9_SPAAU</name>
<dbReference type="Proteomes" id="UP000472265">
    <property type="component" value="Chromosome 18"/>
</dbReference>
<dbReference type="GeneTree" id="ENSGT00940000166390"/>
<dbReference type="Ensembl" id="ENSSAUT00010029820.1">
    <property type="protein sequence ID" value="ENSSAUP00010028288.1"/>
    <property type="gene ID" value="ENSSAUG00010012169.1"/>
</dbReference>
<keyword evidence="3" id="KW-1185">Reference proteome</keyword>
<dbReference type="PANTHER" id="PTHR46289:SF16">
    <property type="entry name" value="52 KDA REPRESSOR OF THE INHIBITOR OF THE PROTEIN KINASE"/>
    <property type="match status" value="1"/>
</dbReference>
<dbReference type="OMA" id="APKAVYM"/>